<dbReference type="InterPro" id="IPR015002">
    <property type="entry name" value="T6SS_Tdi1_C"/>
</dbReference>
<comment type="caution">
    <text evidence="3">The sequence shown here is derived from an EMBL/GenBank/DDBJ whole genome shotgun (WGS) entry which is preliminary data.</text>
</comment>
<gene>
    <name evidence="3" type="ORF">GPX89_32380</name>
</gene>
<dbReference type="Pfam" id="PF08887">
    <property type="entry name" value="GAD-like"/>
    <property type="match status" value="1"/>
</dbReference>
<keyword evidence="4" id="KW-1185">Reference proteome</keyword>
<feature type="domain" description="T6SS immunity protein Tdi1 C-terminal" evidence="2">
    <location>
        <begin position="140"/>
        <end position="204"/>
    </location>
</feature>
<evidence type="ECO:0000313" key="3">
    <source>
        <dbReference type="EMBL" id="MVU81923.1"/>
    </source>
</evidence>
<accession>A0A7K1V5J4</accession>
<dbReference type="EMBL" id="WRPP01000007">
    <property type="protein sequence ID" value="MVU81923.1"/>
    <property type="molecule type" value="Genomic_DNA"/>
</dbReference>
<reference evidence="3 4" key="1">
    <citation type="submission" date="2019-12" db="EMBL/GenBank/DDBJ databases">
        <title>Nocardia sp. nov. ET3-3 isolated from soil.</title>
        <authorList>
            <person name="Kanchanasin P."/>
            <person name="Tanasupawat S."/>
            <person name="Yuki M."/>
            <person name="Kudo T."/>
        </authorList>
    </citation>
    <scope>NUCLEOTIDE SEQUENCE [LARGE SCALE GENOMIC DNA]</scope>
    <source>
        <strain evidence="3 4">ET3-3</strain>
    </source>
</reference>
<feature type="domain" description="GAD-related" evidence="1">
    <location>
        <begin position="8"/>
        <end position="108"/>
    </location>
</feature>
<evidence type="ECO:0000259" key="2">
    <source>
        <dbReference type="Pfam" id="PF08906"/>
    </source>
</evidence>
<proteinExistence type="predicted"/>
<organism evidence="3 4">
    <name type="scientific">Nocardia terrae</name>
    <dbReference type="NCBI Taxonomy" id="2675851"/>
    <lineage>
        <taxon>Bacteria</taxon>
        <taxon>Bacillati</taxon>
        <taxon>Actinomycetota</taxon>
        <taxon>Actinomycetes</taxon>
        <taxon>Mycobacteriales</taxon>
        <taxon>Nocardiaceae</taxon>
        <taxon>Nocardia</taxon>
    </lineage>
</organism>
<dbReference type="AlphaFoldDB" id="A0A7K1V5J4"/>
<protein>
    <submittedName>
        <fullName evidence="3">DUF1851 domain-containing protein</fullName>
    </submittedName>
</protein>
<dbReference type="Pfam" id="PF08906">
    <property type="entry name" value="T6SS_Tdi1_C"/>
    <property type="match status" value="1"/>
</dbReference>
<evidence type="ECO:0000313" key="4">
    <source>
        <dbReference type="Proteomes" id="UP000466794"/>
    </source>
</evidence>
<name>A0A7K1V5J4_9NOCA</name>
<sequence length="216" mass="24455">MVSFPITEVTETWGRPTTTTAVPAERFEQYGERVPGYLLDLWRELGFAGFRHGLLWLCDPEQWQPVVDAWTDDLDLPFRTDTWIAVSRSAFGAMSLWGQRTGMSLTIRPWYGWISPFDNSADMEEPFDRDVQILSSLVADAYDDALDLDADDDKPLFKRVLKRLGPVGPDTMYGFVPAIGLGGAMMPERVEIVDAAVHLQLLRQTTPRTILNNPYL</sequence>
<dbReference type="Proteomes" id="UP000466794">
    <property type="component" value="Unassembled WGS sequence"/>
</dbReference>
<evidence type="ECO:0000259" key="1">
    <source>
        <dbReference type="Pfam" id="PF08887"/>
    </source>
</evidence>
<dbReference type="InterPro" id="IPR014983">
    <property type="entry name" value="GAD-rel"/>
</dbReference>